<dbReference type="GO" id="GO:0003677">
    <property type="term" value="F:DNA binding"/>
    <property type="evidence" value="ECO:0007669"/>
    <property type="project" value="InterPro"/>
</dbReference>
<dbReference type="InterPro" id="IPR006134">
    <property type="entry name" value="DNA-dir_DNA_pol_B_multi_dom"/>
</dbReference>
<organism evidence="6 7">
    <name type="scientific">Funneliformis geosporum</name>
    <dbReference type="NCBI Taxonomy" id="1117311"/>
    <lineage>
        <taxon>Eukaryota</taxon>
        <taxon>Fungi</taxon>
        <taxon>Fungi incertae sedis</taxon>
        <taxon>Mucoromycota</taxon>
        <taxon>Glomeromycotina</taxon>
        <taxon>Glomeromycetes</taxon>
        <taxon>Glomerales</taxon>
        <taxon>Glomeraceae</taxon>
        <taxon>Funneliformis</taxon>
    </lineage>
</organism>
<evidence type="ECO:0000313" key="7">
    <source>
        <dbReference type="Proteomes" id="UP001153678"/>
    </source>
</evidence>
<reference evidence="6" key="1">
    <citation type="submission" date="2022-08" db="EMBL/GenBank/DDBJ databases">
        <authorList>
            <person name="Kallberg Y."/>
            <person name="Tangrot J."/>
            <person name="Rosling A."/>
        </authorList>
    </citation>
    <scope>NUCLEOTIDE SEQUENCE</scope>
    <source>
        <strain evidence="6">Wild A</strain>
    </source>
</reference>
<evidence type="ECO:0000256" key="4">
    <source>
        <dbReference type="ARBA" id="ARBA00022932"/>
    </source>
</evidence>
<gene>
    <name evidence="6" type="ORF">FWILDA_LOCUS13285</name>
</gene>
<dbReference type="InterPro" id="IPR043502">
    <property type="entry name" value="DNA/RNA_pol_sf"/>
</dbReference>
<dbReference type="GO" id="GO:0003887">
    <property type="term" value="F:DNA-directed DNA polymerase activity"/>
    <property type="evidence" value="ECO:0007669"/>
    <property type="project" value="UniProtKB-KW"/>
</dbReference>
<keyword evidence="7" id="KW-1185">Reference proteome</keyword>
<dbReference type="Gene3D" id="3.90.1600.10">
    <property type="entry name" value="Palm domain of DNA polymerase"/>
    <property type="match status" value="1"/>
</dbReference>
<dbReference type="InterPro" id="IPR023211">
    <property type="entry name" value="DNA_pol_palm_dom_sf"/>
</dbReference>
<evidence type="ECO:0000256" key="2">
    <source>
        <dbReference type="ARBA" id="ARBA00022679"/>
    </source>
</evidence>
<dbReference type="AlphaFoldDB" id="A0A9W4SY51"/>
<keyword evidence="4" id="KW-0239">DNA-directed DNA polymerase</keyword>
<comment type="caution">
    <text evidence="6">The sequence shown here is derived from an EMBL/GenBank/DDBJ whole genome shotgun (WGS) entry which is preliminary data.</text>
</comment>
<sequence length="405" mass="47359">MAIDNKGSSKKINEKYSFVLHLYSSLINGQKAVVTLFSIPVFFDILVSDKKSSDKCEIKVRDILSDSKVKIIKIEYIKAFPFRDYHTEKKTYLRIYTSDTGKRKTAMKAIQDNNYKTALDDLYLFYCKVARENGIQLSGWSMLTLLRDHTLVLTWNIETQSRKLDEFAKVLNLNQKRFIMKRAYHLNILEWMWERITGKFETRDEILKWKYREKIGAKSENIFKKRSTVKVSEEGKEDPEEKEYLGGPIKIKISIEDNFTSSFLKLPGYVLIDIRVHLKKRFPCSEVKKEGSLKFFLQKFSLNNTLRYQELLVNQSIINDYKDVASIAYVSLFDAYYRANEMKGIETKRPVTGLDFASLYSSLIMAYNLSPKKIIFDPKDADIAQNNENNLHKIEFSFNKLIVQT</sequence>
<feature type="domain" description="DNA-directed DNA polymerase family B multifunctional" evidence="5">
    <location>
        <begin position="349"/>
        <end position="390"/>
    </location>
</feature>
<name>A0A9W4SY51_9GLOM</name>
<dbReference type="OrthoDB" id="2385012at2759"/>
<dbReference type="EMBL" id="CAMKVN010004842">
    <property type="protein sequence ID" value="CAI2187846.1"/>
    <property type="molecule type" value="Genomic_DNA"/>
</dbReference>
<accession>A0A9W4SY51</accession>
<keyword evidence="3" id="KW-0548">Nucleotidyltransferase</keyword>
<evidence type="ECO:0000259" key="5">
    <source>
        <dbReference type="Pfam" id="PF00136"/>
    </source>
</evidence>
<dbReference type="EC" id="2.7.7.7" evidence="1"/>
<dbReference type="SUPFAM" id="SSF53098">
    <property type="entry name" value="Ribonuclease H-like"/>
    <property type="match status" value="1"/>
</dbReference>
<keyword evidence="2" id="KW-0808">Transferase</keyword>
<evidence type="ECO:0000313" key="6">
    <source>
        <dbReference type="EMBL" id="CAI2187846.1"/>
    </source>
</evidence>
<dbReference type="Pfam" id="PF00136">
    <property type="entry name" value="DNA_pol_B"/>
    <property type="match status" value="1"/>
</dbReference>
<dbReference type="GO" id="GO:0000166">
    <property type="term" value="F:nucleotide binding"/>
    <property type="evidence" value="ECO:0007669"/>
    <property type="project" value="InterPro"/>
</dbReference>
<proteinExistence type="predicted"/>
<dbReference type="SUPFAM" id="SSF56672">
    <property type="entry name" value="DNA/RNA polymerases"/>
    <property type="match status" value="1"/>
</dbReference>
<evidence type="ECO:0000256" key="3">
    <source>
        <dbReference type="ARBA" id="ARBA00022695"/>
    </source>
</evidence>
<protein>
    <recommendedName>
        <fullName evidence="1">DNA-directed DNA polymerase</fullName>
        <ecNumber evidence="1">2.7.7.7</ecNumber>
    </recommendedName>
</protein>
<evidence type="ECO:0000256" key="1">
    <source>
        <dbReference type="ARBA" id="ARBA00012417"/>
    </source>
</evidence>
<dbReference type="InterPro" id="IPR012337">
    <property type="entry name" value="RNaseH-like_sf"/>
</dbReference>
<dbReference type="Proteomes" id="UP001153678">
    <property type="component" value="Unassembled WGS sequence"/>
</dbReference>